<keyword evidence="12" id="KW-0675">Receptor</keyword>
<protein>
    <recommendedName>
        <fullName evidence="16">Protein kinase domain-containing protein</fullName>
    </recommendedName>
</protein>
<dbReference type="PANTHER" id="PTHR27006">
    <property type="entry name" value="PROMASTIGOTE SURFACE ANTIGEN PROTEIN PSA"/>
    <property type="match status" value="1"/>
</dbReference>
<dbReference type="FunFam" id="1.10.510.10:FF:000252">
    <property type="entry name" value="Receptor-like protein kinase FERONIA"/>
    <property type="match status" value="1"/>
</dbReference>
<dbReference type="SUPFAM" id="SSF56112">
    <property type="entry name" value="Protein kinase-like (PK-like)"/>
    <property type="match status" value="3"/>
</dbReference>
<dbReference type="FunFam" id="3.30.200.20:FF:000727">
    <property type="entry name" value="Cysteine-rich RLK (RECEPTOR-like protein kinase) 23"/>
    <property type="match status" value="1"/>
</dbReference>
<evidence type="ECO:0000256" key="14">
    <source>
        <dbReference type="PROSITE-ProRule" id="PRU10141"/>
    </source>
</evidence>
<evidence type="ECO:0000313" key="18">
    <source>
        <dbReference type="Proteomes" id="UP001187471"/>
    </source>
</evidence>
<evidence type="ECO:0000259" key="16">
    <source>
        <dbReference type="PROSITE" id="PS50011"/>
    </source>
</evidence>
<evidence type="ECO:0000256" key="13">
    <source>
        <dbReference type="ARBA" id="ARBA00023180"/>
    </source>
</evidence>
<dbReference type="AlphaFoldDB" id="A0AA88SJ91"/>
<dbReference type="EMBL" id="JAVXUO010000425">
    <property type="protein sequence ID" value="KAK2992185.1"/>
    <property type="molecule type" value="Genomic_DNA"/>
</dbReference>
<comment type="subcellular location">
    <subcellularLocation>
        <location evidence="1">Membrane</location>
        <topology evidence="1">Single-pass type I membrane protein</topology>
    </subcellularLocation>
</comment>
<evidence type="ECO:0000256" key="3">
    <source>
        <dbReference type="ARBA" id="ARBA00022679"/>
    </source>
</evidence>
<evidence type="ECO:0000256" key="5">
    <source>
        <dbReference type="ARBA" id="ARBA00022729"/>
    </source>
</evidence>
<accession>A0AA88SJ91</accession>
<evidence type="ECO:0000313" key="17">
    <source>
        <dbReference type="EMBL" id="KAK2992185.1"/>
    </source>
</evidence>
<dbReference type="FunFam" id="3.30.200.20:FF:000039">
    <property type="entry name" value="receptor-like protein kinase FERONIA"/>
    <property type="match status" value="1"/>
</dbReference>
<gene>
    <name evidence="17" type="ORF">RJ640_005672</name>
</gene>
<keyword evidence="4" id="KW-0812">Transmembrane</keyword>
<dbReference type="InterPro" id="IPR017441">
    <property type="entry name" value="Protein_kinase_ATP_BS"/>
</dbReference>
<sequence>MYFWVLIFEPIAARLESPCLAWHERWKIVGGVARGLLYLHEDSQVRIIHRFVNASIVLLDAEMNPKIAYFALERSHRVQDDLTIAHMLIALVSNTHYHCSGYKAPEYATHGQYTMKSDVFSFGVLVLEIVSGRKTNRMHRSGEKKKDLLSDAWKCWRKGTCLNLVDPIMNGAKSSMRDIVRCIHIGLLCVQEFAADRPSMAEVVAMLSGLSVTLPHYLTPNTCSGYMAPECAIHGQFSENQMSLVLVCFMFHCHISLPLPSSELQLCRRFSFGELQLATNNFDDASVIGQGGYGKVYKGVIDNGASIVAIKRLNYGSHQGAPEFRTEIELLSRFRHSHLVPLIGYCNECHEMILVYKYMPGGTLADHLHKIGKSSHAPLSWVQRLKICIGAAHGLDYLHTGTGVKDRVIHRDVKSSNILLDEDWAAKISDFGMSKVGPANQSCTHVSTHVKGTFGYLDPVYYSTGQLTRKSDVYSFGVVLFEVLCGRPAVDRGLDDEEQWGLAGWAKHCIKEGKVDQIIDPSLQGKILSDCLMVFVQIAEQCLHNRPKKRPTMAEVVVRLEYALALQERTYSLMVEEESLNFSEADAYFSVEHEVITASSDAYFSVEQEVITASSDAYFSVEQEVITASCDGPNVRPIEGDIGRKKLVGEGFSVEGEGTVDFSINNGDGGHHAKHIHDDTRLGDASSRQSRTRPPRLPFWKRFQSLFKGSASVNSGGSFLDEDDTLKSLKYSFHTISVATNNFSRTCMLAQDAFGPIYKGILPNGQEIAVKRLSRNSVQGELDFIKEVVLLAKLQHRNLVRLLGYCMEAAERILVYEFMPNASFDLFLFDPVKRPHLDWRKRWKIIEGVARGLLYLHERSQVRIIHRALTPSNVLLDTEMNPKIAEFGLARSLMLDETEDIISRVCGTYGYIAPESLMHGQYSIKSDVFSFGVCVLETVSGQSNATLRQSSKNTEDLLSYAWNCWQKGTCLNLVDPILKADTSSMQDIMRCINIGLLCVQDLAAKRPSMTAVVLMLSGASVTLPVPSEPTFFMHDSISSELESEPAWCESPVEPRD</sequence>
<keyword evidence="2" id="KW-0723">Serine/threonine-protein kinase</keyword>
<feature type="region of interest" description="Disordered" evidence="15">
    <location>
        <begin position="668"/>
        <end position="693"/>
    </location>
</feature>
<dbReference type="PROSITE" id="PS50011">
    <property type="entry name" value="PROTEIN_KINASE_DOM"/>
    <property type="match status" value="3"/>
</dbReference>
<keyword evidence="18" id="KW-1185">Reference proteome</keyword>
<dbReference type="InterPro" id="IPR008271">
    <property type="entry name" value="Ser/Thr_kinase_AS"/>
</dbReference>
<keyword evidence="6" id="KW-0677">Repeat</keyword>
<evidence type="ECO:0000256" key="11">
    <source>
        <dbReference type="ARBA" id="ARBA00023136"/>
    </source>
</evidence>
<evidence type="ECO:0000256" key="4">
    <source>
        <dbReference type="ARBA" id="ARBA00022692"/>
    </source>
</evidence>
<feature type="domain" description="Protein kinase" evidence="16">
    <location>
        <begin position="282"/>
        <end position="563"/>
    </location>
</feature>
<keyword evidence="8" id="KW-0418">Kinase</keyword>
<dbReference type="PROSITE" id="PS00108">
    <property type="entry name" value="PROTEIN_KINASE_ST"/>
    <property type="match status" value="1"/>
</dbReference>
<keyword evidence="10" id="KW-1133">Transmembrane helix</keyword>
<dbReference type="CDD" id="cd14066">
    <property type="entry name" value="STKc_IRAK"/>
    <property type="match status" value="1"/>
</dbReference>
<keyword evidence="5" id="KW-0732">Signal</keyword>
<evidence type="ECO:0000256" key="12">
    <source>
        <dbReference type="ARBA" id="ARBA00023170"/>
    </source>
</evidence>
<keyword evidence="11" id="KW-0472">Membrane</keyword>
<dbReference type="PROSITE" id="PS00107">
    <property type="entry name" value="PROTEIN_KINASE_ATP"/>
    <property type="match status" value="1"/>
</dbReference>
<evidence type="ECO:0000256" key="10">
    <source>
        <dbReference type="ARBA" id="ARBA00022989"/>
    </source>
</evidence>
<organism evidence="17 18">
    <name type="scientific">Escallonia rubra</name>
    <dbReference type="NCBI Taxonomy" id="112253"/>
    <lineage>
        <taxon>Eukaryota</taxon>
        <taxon>Viridiplantae</taxon>
        <taxon>Streptophyta</taxon>
        <taxon>Embryophyta</taxon>
        <taxon>Tracheophyta</taxon>
        <taxon>Spermatophyta</taxon>
        <taxon>Magnoliopsida</taxon>
        <taxon>eudicotyledons</taxon>
        <taxon>Gunneridae</taxon>
        <taxon>Pentapetalae</taxon>
        <taxon>asterids</taxon>
        <taxon>campanulids</taxon>
        <taxon>Escalloniales</taxon>
        <taxon>Escalloniaceae</taxon>
        <taxon>Escallonia</taxon>
    </lineage>
</organism>
<dbReference type="GO" id="GO:0004674">
    <property type="term" value="F:protein serine/threonine kinase activity"/>
    <property type="evidence" value="ECO:0007669"/>
    <property type="project" value="UniProtKB-KW"/>
</dbReference>
<keyword evidence="13" id="KW-0325">Glycoprotein</keyword>
<dbReference type="FunFam" id="1.10.510.10:FF:000129">
    <property type="entry name" value="cysteine-rich receptor-like protein kinase 10"/>
    <property type="match status" value="2"/>
</dbReference>
<comment type="caution">
    <text evidence="17">The sequence shown here is derived from an EMBL/GenBank/DDBJ whole genome shotgun (WGS) entry which is preliminary data.</text>
</comment>
<evidence type="ECO:0000256" key="9">
    <source>
        <dbReference type="ARBA" id="ARBA00022840"/>
    </source>
</evidence>
<evidence type="ECO:0000256" key="7">
    <source>
        <dbReference type="ARBA" id="ARBA00022741"/>
    </source>
</evidence>
<dbReference type="SMART" id="SM00220">
    <property type="entry name" value="S_TKc"/>
    <property type="match status" value="2"/>
</dbReference>
<reference evidence="17" key="1">
    <citation type="submission" date="2022-12" db="EMBL/GenBank/DDBJ databases">
        <title>Draft genome assemblies for two species of Escallonia (Escalloniales).</title>
        <authorList>
            <person name="Chanderbali A."/>
            <person name="Dervinis C."/>
            <person name="Anghel I."/>
            <person name="Soltis D."/>
            <person name="Soltis P."/>
            <person name="Zapata F."/>
        </authorList>
    </citation>
    <scope>NUCLEOTIDE SEQUENCE</scope>
    <source>
        <strain evidence="17">UCBG92.1500</strain>
        <tissue evidence="17">Leaf</tissue>
    </source>
</reference>
<dbReference type="GO" id="GO:0016020">
    <property type="term" value="C:membrane"/>
    <property type="evidence" value="ECO:0007669"/>
    <property type="project" value="UniProtKB-SubCell"/>
</dbReference>
<dbReference type="Gene3D" id="3.30.200.20">
    <property type="entry name" value="Phosphorylase Kinase, domain 1"/>
    <property type="match status" value="2"/>
</dbReference>
<dbReference type="GO" id="GO:0006950">
    <property type="term" value="P:response to stress"/>
    <property type="evidence" value="ECO:0007669"/>
    <property type="project" value="UniProtKB-ARBA"/>
</dbReference>
<feature type="binding site" evidence="14">
    <location>
        <position position="311"/>
    </location>
    <ligand>
        <name>ATP</name>
        <dbReference type="ChEBI" id="CHEBI:30616"/>
    </ligand>
</feature>
<name>A0AA88SJ91_9ASTE</name>
<evidence type="ECO:0000256" key="6">
    <source>
        <dbReference type="ARBA" id="ARBA00022737"/>
    </source>
</evidence>
<dbReference type="InterPro" id="IPR011009">
    <property type="entry name" value="Kinase-like_dom_sf"/>
</dbReference>
<dbReference type="Gene3D" id="1.10.510.10">
    <property type="entry name" value="Transferase(Phosphotransferase) domain 1"/>
    <property type="match status" value="3"/>
</dbReference>
<evidence type="ECO:0000256" key="8">
    <source>
        <dbReference type="ARBA" id="ARBA00022777"/>
    </source>
</evidence>
<feature type="domain" description="Protein kinase" evidence="16">
    <location>
        <begin position="743"/>
        <end position="1031"/>
    </location>
</feature>
<dbReference type="Pfam" id="PF07714">
    <property type="entry name" value="PK_Tyr_Ser-Thr"/>
    <property type="match status" value="3"/>
</dbReference>
<keyword evidence="7 14" id="KW-0547">Nucleotide-binding</keyword>
<evidence type="ECO:0000256" key="1">
    <source>
        <dbReference type="ARBA" id="ARBA00004479"/>
    </source>
</evidence>
<evidence type="ECO:0000256" key="15">
    <source>
        <dbReference type="SAM" id="MobiDB-lite"/>
    </source>
</evidence>
<proteinExistence type="predicted"/>
<dbReference type="GO" id="GO:0005524">
    <property type="term" value="F:ATP binding"/>
    <property type="evidence" value="ECO:0007669"/>
    <property type="project" value="UniProtKB-UniRule"/>
</dbReference>
<dbReference type="Proteomes" id="UP001187471">
    <property type="component" value="Unassembled WGS sequence"/>
</dbReference>
<dbReference type="PANTHER" id="PTHR27006:SF616">
    <property type="entry name" value="CYSTEINE-RICH RECEPTOR-LIKE PROTEIN KINASE 10"/>
    <property type="match status" value="1"/>
</dbReference>
<dbReference type="InterPro" id="IPR001245">
    <property type="entry name" value="Ser-Thr/Tyr_kinase_cat_dom"/>
</dbReference>
<feature type="domain" description="Protein kinase" evidence="16">
    <location>
        <begin position="1"/>
        <end position="219"/>
    </location>
</feature>
<keyword evidence="9 14" id="KW-0067">ATP-binding</keyword>
<evidence type="ECO:0000256" key="2">
    <source>
        <dbReference type="ARBA" id="ARBA00022527"/>
    </source>
</evidence>
<keyword evidence="3" id="KW-0808">Transferase</keyword>
<dbReference type="InterPro" id="IPR000719">
    <property type="entry name" value="Prot_kinase_dom"/>
</dbReference>